<name>A0ACC5RG07_9HYPH</name>
<protein>
    <submittedName>
        <fullName evidence="1">Phage terminase large subunit</fullName>
    </submittedName>
</protein>
<gene>
    <name evidence="1" type="primary">terL</name>
    <name evidence="1" type="ORF">JHL16_34770</name>
</gene>
<evidence type="ECO:0000313" key="2">
    <source>
        <dbReference type="Proteomes" id="UP000616151"/>
    </source>
</evidence>
<evidence type="ECO:0000313" key="1">
    <source>
        <dbReference type="EMBL" id="MBK1871582.1"/>
    </source>
</evidence>
<accession>A0ACC5RG07</accession>
<reference evidence="1" key="1">
    <citation type="submission" date="2021-01" db="EMBL/GenBank/DDBJ databases">
        <authorList>
            <person name="Sun Q."/>
        </authorList>
    </citation>
    <scope>NUCLEOTIDE SEQUENCE</scope>
    <source>
        <strain evidence="1">YIM B02566</strain>
    </source>
</reference>
<proteinExistence type="predicted"/>
<dbReference type="Proteomes" id="UP000616151">
    <property type="component" value="Unassembled WGS sequence"/>
</dbReference>
<dbReference type="EMBL" id="JAENHL010000009">
    <property type="protein sequence ID" value="MBK1871582.1"/>
    <property type="molecule type" value="Genomic_DNA"/>
</dbReference>
<sequence length="611" mass="68170">MIQPEAFSPSAAKAAIKSETALTGMSAREVDAKIRKDFRYFLYLMWKHLGLPEPTRLQYNIAYWLQHGPDRQIIMAFRGVAKSWITAAYVLWLLYCDPQKKILVVSASLKRSIAFTNFCLMLIRQWPLLEHLAPRMDQRQSSVMFDVGPALPDQSPSVHAAGITGQIVGFRADEIVPDDIETNDNSKTTVMRDTLKNNVKEFDAIIKPGGKIKYLGTPQTENSIYITIIARGYTCRIWPARYPDEKQVAAYGDKLAPFIKKIAQSEIKLVGKSTEPTRFSDEDLFKRELSWGRSGFALQFMLDTSLADGDRYPIKLRNLIVMSLDPKKGPESLAWSNDAYYAHKELPVLGMDGDGYYGPVSEEKRTMSPYNSTIMIIDPSGGGADETGFSIMSELHARLFLHKTGGFLDGFGPATLQALAQLCVEYRVNRCLIESNFGDGMWTALFRPKLVAAWEKHNKSVQKALHGGTTIEEVTASRATKEERIISALASVVKAHQLVVNTDAIREDYESLSKIDGENDRQSYSAFYQMSRITNEKDCLAHEDRLETISVGALHYAPALGVAPEESLQAAEERRMDEELEALFAEADEIQGVGRAPGGLRPGLRGGGLRH</sequence>
<organism evidence="1 2">
    <name type="scientific">Taklimakanibacter albus</name>
    <dbReference type="NCBI Taxonomy" id="2800327"/>
    <lineage>
        <taxon>Bacteria</taxon>
        <taxon>Pseudomonadati</taxon>
        <taxon>Pseudomonadota</taxon>
        <taxon>Alphaproteobacteria</taxon>
        <taxon>Hyphomicrobiales</taxon>
        <taxon>Aestuariivirgaceae</taxon>
        <taxon>Taklimakanibacter</taxon>
    </lineage>
</organism>
<keyword evidence="2" id="KW-1185">Reference proteome</keyword>
<comment type="caution">
    <text evidence="1">The sequence shown here is derived from an EMBL/GenBank/DDBJ whole genome shotgun (WGS) entry which is preliminary data.</text>
</comment>